<dbReference type="Proteomes" id="UP000634011">
    <property type="component" value="Unassembled WGS sequence"/>
</dbReference>
<keyword evidence="2" id="KW-1185">Reference proteome</keyword>
<evidence type="ECO:0000313" key="1">
    <source>
        <dbReference type="EMBL" id="MBC3863906.1"/>
    </source>
</evidence>
<dbReference type="AlphaFoldDB" id="A0A923KRD7"/>
<evidence type="ECO:0000313" key="2">
    <source>
        <dbReference type="Proteomes" id="UP000634011"/>
    </source>
</evidence>
<gene>
    <name evidence="1" type="ORF">H8K32_17505</name>
</gene>
<sequence>MLRFFFWFLLVVNALILAFNFGWLGNWPLETHEPERLKQQHHVNQLVQVPASVALAPVASAATATEKKNEITACIEIGNFLQSDAPKVEEKLKVLALGDRQSRLNVSDSATHMVYIPSQGSKEGADKKVSELRRINVTDFFVIQDQSPLRWGISLGVFKTEEAAKQHLAALNTKGVHTARIMPRTVTTNKFSYQLRALNTDEKAKFDALKAEFPAQEVRNCQNAAYGKN</sequence>
<comment type="caution">
    <text evidence="1">The sequence shown here is derived from an EMBL/GenBank/DDBJ whole genome shotgun (WGS) entry which is preliminary data.</text>
</comment>
<proteinExistence type="predicted"/>
<dbReference type="EMBL" id="JACOFV010000019">
    <property type="protein sequence ID" value="MBC3863906.1"/>
    <property type="molecule type" value="Genomic_DNA"/>
</dbReference>
<dbReference type="RefSeq" id="WP_186913853.1">
    <property type="nucleotide sequence ID" value="NZ_JACOFV010000019.1"/>
</dbReference>
<protein>
    <submittedName>
        <fullName evidence="1">SPOR domain-containing protein</fullName>
    </submittedName>
</protein>
<reference evidence="1" key="1">
    <citation type="submission" date="2020-08" db="EMBL/GenBank/DDBJ databases">
        <title>Novel species isolated from subtropical streams in China.</title>
        <authorList>
            <person name="Lu H."/>
        </authorList>
    </citation>
    <scope>NUCLEOTIDE SEQUENCE</scope>
    <source>
        <strain evidence="1">KACC 12607</strain>
    </source>
</reference>
<name>A0A923KRD7_9BURK</name>
<organism evidence="1 2">
    <name type="scientific">Undibacterium jejuense</name>
    <dbReference type="NCBI Taxonomy" id="1344949"/>
    <lineage>
        <taxon>Bacteria</taxon>
        <taxon>Pseudomonadati</taxon>
        <taxon>Pseudomonadota</taxon>
        <taxon>Betaproteobacteria</taxon>
        <taxon>Burkholderiales</taxon>
        <taxon>Oxalobacteraceae</taxon>
        <taxon>Undibacterium</taxon>
    </lineage>
</organism>
<accession>A0A923KRD7</accession>